<dbReference type="EMBL" id="MASW01000014">
    <property type="protein sequence ID" value="PXY17451.1"/>
    <property type="molecule type" value="Genomic_DNA"/>
</dbReference>
<dbReference type="Pfam" id="PF12172">
    <property type="entry name" value="zf-ChsH2"/>
    <property type="match status" value="1"/>
</dbReference>
<dbReference type="OrthoDB" id="7470921at2"/>
<accession>A0A2V4ADQ8</accession>
<dbReference type="InterPro" id="IPR012340">
    <property type="entry name" value="NA-bd_OB-fold"/>
</dbReference>
<dbReference type="InterPro" id="IPR002878">
    <property type="entry name" value="ChsH2_C"/>
</dbReference>
<keyword evidence="4" id="KW-1185">Reference proteome</keyword>
<feature type="domain" description="ChsH2 rubredoxin-like zinc ribbon" evidence="2">
    <location>
        <begin position="18"/>
        <end position="54"/>
    </location>
</feature>
<comment type="caution">
    <text evidence="3">The sequence shown here is derived from an EMBL/GenBank/DDBJ whole genome shotgun (WGS) entry which is preliminary data.</text>
</comment>
<dbReference type="SUPFAM" id="SSF50249">
    <property type="entry name" value="Nucleic acid-binding proteins"/>
    <property type="match status" value="1"/>
</dbReference>
<feature type="domain" description="ChsH2 C-terminal OB-fold" evidence="1">
    <location>
        <begin position="55"/>
        <end position="118"/>
    </location>
</feature>
<reference evidence="3 4" key="1">
    <citation type="submission" date="2016-07" db="EMBL/GenBank/DDBJ databases">
        <title>Draft genome sequence of Prauserella muralis DSM 45305, isolated from a mould-covered wall in an indoor environment.</title>
        <authorList>
            <person name="Ruckert C."/>
            <person name="Albersmeier A."/>
            <person name="Jiang C.-L."/>
            <person name="Jiang Y."/>
            <person name="Kalinowski J."/>
            <person name="Schneider O."/>
            <person name="Winkler A."/>
            <person name="Zotchev S.B."/>
        </authorList>
    </citation>
    <scope>NUCLEOTIDE SEQUENCE [LARGE SCALE GENOMIC DNA]</scope>
    <source>
        <strain evidence="3 4">DSM 45305</strain>
    </source>
</reference>
<sequence length="136" mass="15282">MTTTAPVPTLYEDTAPYWRAAVEGRFALPRCRACRRFHHHPRAWCPYCWCTDLEWAEPSGRGIVLTYTTVHQPPSPAFTAPYVLAVIELAEGPRMMANVVDCAPDTVRVGTPVQVTFEPRGDVAIPQFRPREETPS</sequence>
<dbReference type="PANTHER" id="PTHR34075:SF5">
    <property type="entry name" value="BLR3430 PROTEIN"/>
    <property type="match status" value="1"/>
</dbReference>
<gene>
    <name evidence="3" type="ORF">BAY60_34805</name>
</gene>
<proteinExistence type="predicted"/>
<dbReference type="InterPro" id="IPR022002">
    <property type="entry name" value="ChsH2_Znr"/>
</dbReference>
<name>A0A2V4ADQ8_9PSEU</name>
<evidence type="ECO:0000313" key="3">
    <source>
        <dbReference type="EMBL" id="PXY17451.1"/>
    </source>
</evidence>
<dbReference type="PANTHER" id="PTHR34075">
    <property type="entry name" value="BLR3430 PROTEIN"/>
    <property type="match status" value="1"/>
</dbReference>
<evidence type="ECO:0000259" key="2">
    <source>
        <dbReference type="Pfam" id="PF12172"/>
    </source>
</evidence>
<dbReference type="Gene3D" id="6.10.30.10">
    <property type="match status" value="1"/>
</dbReference>
<evidence type="ECO:0000313" key="4">
    <source>
        <dbReference type="Proteomes" id="UP000249915"/>
    </source>
</evidence>
<dbReference type="Proteomes" id="UP000249915">
    <property type="component" value="Unassembled WGS sequence"/>
</dbReference>
<dbReference type="RefSeq" id="WP_009156890.1">
    <property type="nucleotide sequence ID" value="NZ_MASW01000014.1"/>
</dbReference>
<dbReference type="Pfam" id="PF01796">
    <property type="entry name" value="OB_ChsH2_C"/>
    <property type="match status" value="1"/>
</dbReference>
<organism evidence="3 4">
    <name type="scientific">Prauserella muralis</name>
    <dbReference type="NCBI Taxonomy" id="588067"/>
    <lineage>
        <taxon>Bacteria</taxon>
        <taxon>Bacillati</taxon>
        <taxon>Actinomycetota</taxon>
        <taxon>Actinomycetes</taxon>
        <taxon>Pseudonocardiales</taxon>
        <taxon>Pseudonocardiaceae</taxon>
        <taxon>Prauserella</taxon>
    </lineage>
</organism>
<dbReference type="InterPro" id="IPR052513">
    <property type="entry name" value="Thioester_dehydratase-like"/>
</dbReference>
<dbReference type="AlphaFoldDB" id="A0A2V4ADQ8"/>
<evidence type="ECO:0000259" key="1">
    <source>
        <dbReference type="Pfam" id="PF01796"/>
    </source>
</evidence>
<protein>
    <submittedName>
        <fullName evidence="3">Nucleic acid-binding protein</fullName>
    </submittedName>
</protein>